<geneLocation type="plasmid" evidence="1">
    <name>pAsa4b</name>
</geneLocation>
<dbReference type="PATRIC" id="fig|29491.15.peg.94"/>
<evidence type="ECO:0000313" key="1">
    <source>
        <dbReference type="EMBL" id="ALL42144.1"/>
    </source>
</evidence>
<dbReference type="EMBL" id="KT033470">
    <property type="protein sequence ID" value="ALL42317.1"/>
    <property type="molecule type" value="Genomic_DNA"/>
</dbReference>
<reference evidence="2" key="1">
    <citation type="submission" date="2015-06" db="EMBL/GenBank/DDBJ databases">
        <title>Antimicrobial resistance-carrying plasmid pAsa4 variants found in Aeromonas salmonicida subsp. salmonicida: general architecture, construction blocks and gene elimination.</title>
        <authorList>
            <person name="Tanaka K.H."/>
            <person name="Vincent A.T."/>
            <person name="Trudel M.V."/>
            <person name="Paquet V.E."/>
            <person name="Frenette M."/>
            <person name="Charette S.J."/>
        </authorList>
    </citation>
    <scope>NUCLEOTIDE SEQUENCE</scope>
    <source>
        <strain evidence="1">01-B522</strain>
        <strain evidence="2">JF2267</strain>
        <plasmid evidence="1">pAsa4b</plasmid>
        <plasmid evidence="2">pAsa4c</plasmid>
    </source>
</reference>
<geneLocation type="plasmid" evidence="2">
    <name>pAsa4c</name>
</geneLocation>
<evidence type="ECO:0000313" key="2">
    <source>
        <dbReference type="EMBL" id="ALL42317.1"/>
    </source>
</evidence>
<keyword evidence="2" id="KW-0614">Plasmid</keyword>
<accession>A0A189PGM0</accession>
<dbReference type="RefSeq" id="WP_011899294.1">
    <property type="nucleotide sequence ID" value="NZ_JYFF01000044.1"/>
</dbReference>
<dbReference type="EMBL" id="KT033469">
    <property type="protein sequence ID" value="ALL42144.1"/>
    <property type="molecule type" value="Genomic_DNA"/>
</dbReference>
<proteinExistence type="predicted"/>
<protein>
    <submittedName>
        <fullName evidence="2">Chromosome segregation protein ParM</fullName>
    </submittedName>
</protein>
<name>A0A189PGM0_AERSS</name>
<sequence length="95" mass="10629">MRLSATQKDVLYILFSIEARGRFDPVPGMKLLGMLNLTRSSEIHDTNFRTSCHTLVANGLLSKYRSSSLMLAFTLTADGREKAKDIYQTRAEATS</sequence>
<dbReference type="AlphaFoldDB" id="A0A189PGM0"/>
<organism evidence="2">
    <name type="scientific">Aeromonas salmonicida subsp. salmonicida</name>
    <dbReference type="NCBI Taxonomy" id="29491"/>
    <lineage>
        <taxon>Bacteria</taxon>
        <taxon>Pseudomonadati</taxon>
        <taxon>Pseudomonadota</taxon>
        <taxon>Gammaproteobacteria</taxon>
        <taxon>Aeromonadales</taxon>
        <taxon>Aeromonadaceae</taxon>
        <taxon>Aeromonas</taxon>
    </lineage>
</organism>
<dbReference type="OMA" id="FRTSCHT"/>